<protein>
    <submittedName>
        <fullName evidence="1">Uncharacterized protein</fullName>
    </submittedName>
</protein>
<organism evidence="1 2">
    <name type="scientific">Vespula vulgaris</name>
    <name type="common">Yellow jacket</name>
    <name type="synonym">Wasp</name>
    <dbReference type="NCBI Taxonomy" id="7454"/>
    <lineage>
        <taxon>Eukaryota</taxon>
        <taxon>Metazoa</taxon>
        <taxon>Ecdysozoa</taxon>
        <taxon>Arthropoda</taxon>
        <taxon>Hexapoda</taxon>
        <taxon>Insecta</taxon>
        <taxon>Pterygota</taxon>
        <taxon>Neoptera</taxon>
        <taxon>Endopterygota</taxon>
        <taxon>Hymenoptera</taxon>
        <taxon>Apocrita</taxon>
        <taxon>Aculeata</taxon>
        <taxon>Vespoidea</taxon>
        <taxon>Vespidae</taxon>
        <taxon>Vespinae</taxon>
        <taxon>Vespula</taxon>
    </lineage>
</organism>
<name>A0A834KP82_VESVU</name>
<accession>A0A834KP82</accession>
<proteinExistence type="predicted"/>
<dbReference type="Proteomes" id="UP000614350">
    <property type="component" value="Unassembled WGS sequence"/>
</dbReference>
<keyword evidence="2" id="KW-1185">Reference proteome</keyword>
<dbReference type="EMBL" id="JACSEA010000002">
    <property type="protein sequence ID" value="KAF7407701.1"/>
    <property type="molecule type" value="Genomic_DNA"/>
</dbReference>
<gene>
    <name evidence="1" type="ORF">HZH66_002238</name>
</gene>
<reference evidence="1" key="1">
    <citation type="journal article" date="2020" name="G3 (Bethesda)">
        <title>High-Quality Assemblies for Three Invasive Social Wasps from the &lt;i&gt;Vespula&lt;/i&gt; Genus.</title>
        <authorList>
            <person name="Harrop T.W.R."/>
            <person name="Guhlin J."/>
            <person name="McLaughlin G.M."/>
            <person name="Permina E."/>
            <person name="Stockwell P."/>
            <person name="Gilligan J."/>
            <person name="Le Lec M.F."/>
            <person name="Gruber M.A.M."/>
            <person name="Quinn O."/>
            <person name="Lovegrove M."/>
            <person name="Duncan E.J."/>
            <person name="Remnant E.J."/>
            <person name="Van Eeckhoven J."/>
            <person name="Graham B."/>
            <person name="Knapp R.A."/>
            <person name="Langford K.W."/>
            <person name="Kronenberg Z."/>
            <person name="Press M.O."/>
            <person name="Eacker S.M."/>
            <person name="Wilson-Rankin E.E."/>
            <person name="Purcell J."/>
            <person name="Lester P.J."/>
            <person name="Dearden P.K."/>
        </authorList>
    </citation>
    <scope>NUCLEOTIDE SEQUENCE</scope>
    <source>
        <strain evidence="1">Marl-1</strain>
    </source>
</reference>
<sequence>MEEKQISRDKDRRILDRKSGTITSRMSELCREEPESRGVNTILGQGGWSLGNIDAVGLLLLNTRHALGAFQFLKSRSVLTKTRAKFSTVLWNTDGKEYCDLFTSNVRKKETTWKVILMVKREIKEGAPSPLLLHRQRYYPVKTGRPLKFCNMLLFGLSEYLRDLPYPSAIVVTLTDIDNPQEKLAGYLESRIFPGHASALESRFSLLERELKWLSVRD</sequence>
<dbReference type="AlphaFoldDB" id="A0A834KP82"/>
<comment type="caution">
    <text evidence="1">The sequence shown here is derived from an EMBL/GenBank/DDBJ whole genome shotgun (WGS) entry which is preliminary data.</text>
</comment>
<evidence type="ECO:0000313" key="2">
    <source>
        <dbReference type="Proteomes" id="UP000614350"/>
    </source>
</evidence>
<evidence type="ECO:0000313" key="1">
    <source>
        <dbReference type="EMBL" id="KAF7407701.1"/>
    </source>
</evidence>